<proteinExistence type="predicted"/>
<dbReference type="GeneTree" id="ENSGT00910000148728"/>
<feature type="region of interest" description="Disordered" evidence="1">
    <location>
        <begin position="1"/>
        <end position="21"/>
    </location>
</feature>
<sequence length="78" mass="8791">MVETFPKSRFPDASQGRTQTGFPRTAVRLPLLTFLNLGQKVNARFPFLGAIPFSTHTCSMLTAPFKDCHITHWLKISL</sequence>
<keyword evidence="3" id="KW-1185">Reference proteome</keyword>
<evidence type="ECO:0000313" key="2">
    <source>
        <dbReference type="Ensembl" id="ENSANAP00000030852.1"/>
    </source>
</evidence>
<dbReference type="Ensembl" id="ENSANAT00000048893.1">
    <property type="protein sequence ID" value="ENSANAP00000030852.1"/>
    <property type="gene ID" value="ENSANAG00000033177.1"/>
</dbReference>
<evidence type="ECO:0000256" key="1">
    <source>
        <dbReference type="SAM" id="MobiDB-lite"/>
    </source>
</evidence>
<protein>
    <submittedName>
        <fullName evidence="2">Uncharacterized protein</fullName>
    </submittedName>
</protein>
<evidence type="ECO:0000313" key="3">
    <source>
        <dbReference type="Proteomes" id="UP000233020"/>
    </source>
</evidence>
<dbReference type="OMA" id="CHITHWL"/>
<dbReference type="AlphaFoldDB" id="A0A2K5ECA7"/>
<accession>A0A2K5ECA7</accession>
<reference evidence="2" key="1">
    <citation type="submission" date="2025-08" db="UniProtKB">
        <authorList>
            <consortium name="Ensembl"/>
        </authorList>
    </citation>
    <scope>IDENTIFICATION</scope>
</reference>
<dbReference type="Proteomes" id="UP000233020">
    <property type="component" value="Unplaced"/>
</dbReference>
<reference evidence="2" key="2">
    <citation type="submission" date="2025-09" db="UniProtKB">
        <authorList>
            <consortium name="Ensembl"/>
        </authorList>
    </citation>
    <scope>IDENTIFICATION</scope>
</reference>
<organism evidence="2 3">
    <name type="scientific">Aotus nancymaae</name>
    <name type="common">Ma's night monkey</name>
    <dbReference type="NCBI Taxonomy" id="37293"/>
    <lineage>
        <taxon>Eukaryota</taxon>
        <taxon>Metazoa</taxon>
        <taxon>Chordata</taxon>
        <taxon>Craniata</taxon>
        <taxon>Vertebrata</taxon>
        <taxon>Euteleostomi</taxon>
        <taxon>Mammalia</taxon>
        <taxon>Eutheria</taxon>
        <taxon>Euarchontoglires</taxon>
        <taxon>Primates</taxon>
        <taxon>Haplorrhini</taxon>
        <taxon>Platyrrhini</taxon>
        <taxon>Aotidae</taxon>
        <taxon>Aotus</taxon>
    </lineage>
</organism>
<name>A0A2K5ECA7_AOTNA</name>